<protein>
    <recommendedName>
        <fullName evidence="4">PorV/PorQ family protein</fullName>
    </recommendedName>
</protein>
<evidence type="ECO:0000313" key="3">
    <source>
        <dbReference type="Proteomes" id="UP000229307"/>
    </source>
</evidence>
<organism evidence="2 3">
    <name type="scientific">Candidatus Desantisbacteria bacterium CG_4_10_14_0_8_um_filter_48_22</name>
    <dbReference type="NCBI Taxonomy" id="1974543"/>
    <lineage>
        <taxon>Bacteria</taxon>
        <taxon>Candidatus Desantisiibacteriota</taxon>
    </lineage>
</organism>
<sequence length="247" mass="27130">MKSIKYAVFFLFSGLILLPCSSCTARADTLAQDIYREGITSASIRAMGMGGAFTHIGDENPAYFNPAALLGSKDCKMTNNSVFLFSDKFSFGNSSLVRVNENIYFSLSVGNDVDTQGGTRYTVLGGYAVPFGESTTFGFNVKEKVATANGVKAGPGFDVGLIGKSTFFTAGIMVQDLFTYVDGAWEPTYIKVGFGMSPFNKPFEYLSINMQGDFIWSLETEEFDFGKMRLGVEYYLFDKLLGLRFGY</sequence>
<dbReference type="AlphaFoldDB" id="A0A2M7S6X4"/>
<feature type="chain" id="PRO_5014895825" description="PorV/PorQ family protein" evidence="1">
    <location>
        <begin position="28"/>
        <end position="247"/>
    </location>
</feature>
<evidence type="ECO:0000256" key="1">
    <source>
        <dbReference type="SAM" id="SignalP"/>
    </source>
</evidence>
<name>A0A2M7S6X4_9BACT</name>
<comment type="caution">
    <text evidence="2">The sequence shown here is derived from an EMBL/GenBank/DDBJ whole genome shotgun (WGS) entry which is preliminary data.</text>
</comment>
<proteinExistence type="predicted"/>
<evidence type="ECO:0008006" key="4">
    <source>
        <dbReference type="Google" id="ProtNLM"/>
    </source>
</evidence>
<feature type="non-terminal residue" evidence="2">
    <location>
        <position position="247"/>
    </location>
</feature>
<feature type="signal peptide" evidence="1">
    <location>
        <begin position="1"/>
        <end position="27"/>
    </location>
</feature>
<keyword evidence="1" id="KW-0732">Signal</keyword>
<dbReference type="EMBL" id="PFMR01000272">
    <property type="protein sequence ID" value="PIZ15291.1"/>
    <property type="molecule type" value="Genomic_DNA"/>
</dbReference>
<accession>A0A2M7S6X4</accession>
<reference evidence="3" key="1">
    <citation type="submission" date="2017-09" db="EMBL/GenBank/DDBJ databases">
        <title>Depth-based differentiation of microbial function through sediment-hosted aquifers and enrichment of novel symbionts in the deep terrestrial subsurface.</title>
        <authorList>
            <person name="Probst A.J."/>
            <person name="Ladd B."/>
            <person name="Jarett J.K."/>
            <person name="Geller-Mcgrath D.E."/>
            <person name="Sieber C.M.K."/>
            <person name="Emerson J.B."/>
            <person name="Anantharaman K."/>
            <person name="Thomas B.C."/>
            <person name="Malmstrom R."/>
            <person name="Stieglmeier M."/>
            <person name="Klingl A."/>
            <person name="Woyke T."/>
            <person name="Ryan C.M."/>
            <person name="Banfield J.F."/>
        </authorList>
    </citation>
    <scope>NUCLEOTIDE SEQUENCE [LARGE SCALE GENOMIC DNA]</scope>
</reference>
<evidence type="ECO:0000313" key="2">
    <source>
        <dbReference type="EMBL" id="PIZ15291.1"/>
    </source>
</evidence>
<dbReference type="Proteomes" id="UP000229307">
    <property type="component" value="Unassembled WGS sequence"/>
</dbReference>
<gene>
    <name evidence="2" type="ORF">COY52_10120</name>
</gene>